<reference evidence="1" key="1">
    <citation type="journal article" date="2020" name="mSystems">
        <title>Genome- and Community-Level Interaction Insights into Carbon Utilization and Element Cycling Functions of Hydrothermarchaeota in Hydrothermal Sediment.</title>
        <authorList>
            <person name="Zhou Z."/>
            <person name="Liu Y."/>
            <person name="Xu W."/>
            <person name="Pan J."/>
            <person name="Luo Z.H."/>
            <person name="Li M."/>
        </authorList>
    </citation>
    <scope>NUCLEOTIDE SEQUENCE [LARGE SCALE GENOMIC DNA]</scope>
    <source>
        <strain evidence="1">SpSt-774</strain>
    </source>
</reference>
<protein>
    <submittedName>
        <fullName evidence="1">Uncharacterized protein</fullName>
    </submittedName>
</protein>
<organism evidence="1">
    <name type="scientific">candidate division WOR-3 bacterium</name>
    <dbReference type="NCBI Taxonomy" id="2052148"/>
    <lineage>
        <taxon>Bacteria</taxon>
        <taxon>Bacteria division WOR-3</taxon>
    </lineage>
</organism>
<gene>
    <name evidence="1" type="ORF">ENV60_09955</name>
</gene>
<comment type="caution">
    <text evidence="1">The sequence shown here is derived from an EMBL/GenBank/DDBJ whole genome shotgun (WGS) entry which is preliminary data.</text>
</comment>
<proteinExistence type="predicted"/>
<accession>A0A7C4XM69</accession>
<evidence type="ECO:0000313" key="1">
    <source>
        <dbReference type="EMBL" id="HGV98598.1"/>
    </source>
</evidence>
<dbReference type="EMBL" id="DTGZ01000190">
    <property type="protein sequence ID" value="HGV98598.1"/>
    <property type="molecule type" value="Genomic_DNA"/>
</dbReference>
<name>A0A7C4XM69_UNCW3</name>
<sequence>MIREPKTMAELHKIREEHYELTKNKKLTRVIEEIAQETEAILKRYNLKVIRQRAIKEKLPSKIV</sequence>
<dbReference type="AlphaFoldDB" id="A0A7C4XM69"/>